<reference evidence="8" key="1">
    <citation type="journal article" date="2019" name="Int. J. Syst. Evol. Microbiol.">
        <title>The Global Catalogue of Microorganisms (GCM) 10K type strain sequencing project: providing services to taxonomists for standard genome sequencing and annotation.</title>
        <authorList>
            <consortium name="The Broad Institute Genomics Platform"/>
            <consortium name="The Broad Institute Genome Sequencing Center for Infectious Disease"/>
            <person name="Wu L."/>
            <person name="Ma J."/>
        </authorList>
    </citation>
    <scope>NUCLEOTIDE SEQUENCE [LARGE SCALE GENOMIC DNA]</scope>
    <source>
        <strain evidence="8">KCTC 52274</strain>
    </source>
</reference>
<dbReference type="InterPro" id="IPR015424">
    <property type="entry name" value="PyrdxlP-dep_Trfase"/>
</dbReference>
<keyword evidence="3" id="KW-0210">Decarboxylase</keyword>
<evidence type="ECO:0000313" key="8">
    <source>
        <dbReference type="Proteomes" id="UP001597319"/>
    </source>
</evidence>
<dbReference type="Gene3D" id="1.20.1340.10">
    <property type="entry name" value="dopa decarboxylase, N-terminal domain"/>
    <property type="match status" value="1"/>
</dbReference>
<sequence>MNLDQPISHFRTQLYQVADMVAELYTETEKQKVFSNPNSLKVKEIFNEPIPLTASSIEDLLHKIKEEVFINSTKHYSPHFYPWVTSCASQASILGDFLATALNVNATTWMNSAAASEVEKQVVQWIGEFIGYDSKASGVLVSGGSTANLTGLTLARKQMAVQDISQVGLKHTQQFTVYASEQTHFCIDKSIITLGIGKQYLRKIKTLHNYTIDLIQLEHQIKTDIAKGFKPMCVVGNAGTVNSGAIDPLESISSICKKYNLWFHIDAAYGGCAANLPDTRELFKGFEKADSVAVDLHKWLFVPFEAGCVLVKDKEHLRQTFKLVPEYQKFDYDAEEKVDFSEYSFQQSRNFKALKVWMNFKTYGQTKLKSAIKGSITVMNHLTKIVEESSDFELITHGLSIVCFRYIGNYKIESLQQINEINLKLVKLSEIDGRVFIRDTNLNGMIVLRACCTNFRREKKHVEYLIKILRDLAKKTK</sequence>
<organism evidence="7 8">
    <name type="scientific">Aquimarina rubra</name>
    <dbReference type="NCBI Taxonomy" id="1920033"/>
    <lineage>
        <taxon>Bacteria</taxon>
        <taxon>Pseudomonadati</taxon>
        <taxon>Bacteroidota</taxon>
        <taxon>Flavobacteriia</taxon>
        <taxon>Flavobacteriales</taxon>
        <taxon>Flavobacteriaceae</taxon>
        <taxon>Aquimarina</taxon>
    </lineage>
</organism>
<dbReference type="Gene3D" id="3.40.640.10">
    <property type="entry name" value="Type I PLP-dependent aspartate aminotransferase-like (Major domain)"/>
    <property type="match status" value="1"/>
</dbReference>
<protein>
    <submittedName>
        <fullName evidence="7">Pyridoxal phosphate-dependent decarboxylase family protein</fullName>
    </submittedName>
</protein>
<dbReference type="InterPro" id="IPR021115">
    <property type="entry name" value="Pyridoxal-P_BS"/>
</dbReference>
<comment type="caution">
    <text evidence="7">The sequence shown here is derived from an EMBL/GenBank/DDBJ whole genome shotgun (WGS) entry which is preliminary data.</text>
</comment>
<dbReference type="Proteomes" id="UP001597319">
    <property type="component" value="Unassembled WGS sequence"/>
</dbReference>
<dbReference type="PANTHER" id="PTHR11999:SF70">
    <property type="entry name" value="MIP05841P"/>
    <property type="match status" value="1"/>
</dbReference>
<dbReference type="PANTHER" id="PTHR11999">
    <property type="entry name" value="GROUP II PYRIDOXAL-5-PHOSPHATE DECARBOXYLASE"/>
    <property type="match status" value="1"/>
</dbReference>
<comment type="cofactor">
    <cofactor evidence="1 6">
        <name>pyridoxal 5'-phosphate</name>
        <dbReference type="ChEBI" id="CHEBI:597326"/>
    </cofactor>
</comment>
<dbReference type="InterPro" id="IPR015421">
    <property type="entry name" value="PyrdxlP-dep_Trfase_major"/>
</dbReference>
<accession>A0ABW5LB97</accession>
<evidence type="ECO:0000256" key="5">
    <source>
        <dbReference type="ARBA" id="ARBA00023239"/>
    </source>
</evidence>
<dbReference type="SUPFAM" id="SSF53383">
    <property type="entry name" value="PLP-dependent transferases"/>
    <property type="match status" value="1"/>
</dbReference>
<proteinExistence type="inferred from homology"/>
<evidence type="ECO:0000313" key="7">
    <source>
        <dbReference type="EMBL" id="MFD2561804.1"/>
    </source>
</evidence>
<keyword evidence="4 6" id="KW-0663">Pyridoxal phosphate</keyword>
<dbReference type="InterPro" id="IPR015422">
    <property type="entry name" value="PyrdxlP-dep_Trfase_small"/>
</dbReference>
<dbReference type="RefSeq" id="WP_378289843.1">
    <property type="nucleotide sequence ID" value="NZ_JBHULE010000004.1"/>
</dbReference>
<evidence type="ECO:0000256" key="4">
    <source>
        <dbReference type="ARBA" id="ARBA00022898"/>
    </source>
</evidence>
<keyword evidence="8" id="KW-1185">Reference proteome</keyword>
<gene>
    <name evidence="7" type="ORF">ACFSR1_03915</name>
</gene>
<dbReference type="EMBL" id="JBHULE010000004">
    <property type="protein sequence ID" value="MFD2561804.1"/>
    <property type="molecule type" value="Genomic_DNA"/>
</dbReference>
<dbReference type="Pfam" id="PF00282">
    <property type="entry name" value="Pyridoxal_deC"/>
    <property type="match status" value="1"/>
</dbReference>
<evidence type="ECO:0000256" key="1">
    <source>
        <dbReference type="ARBA" id="ARBA00001933"/>
    </source>
</evidence>
<evidence type="ECO:0000256" key="6">
    <source>
        <dbReference type="RuleBase" id="RU000382"/>
    </source>
</evidence>
<comment type="similarity">
    <text evidence="2 6">Belongs to the group II decarboxylase family.</text>
</comment>
<dbReference type="InterPro" id="IPR002129">
    <property type="entry name" value="PyrdxlP-dep_de-COase"/>
</dbReference>
<evidence type="ECO:0000256" key="2">
    <source>
        <dbReference type="ARBA" id="ARBA00009533"/>
    </source>
</evidence>
<evidence type="ECO:0000256" key="3">
    <source>
        <dbReference type="ARBA" id="ARBA00022793"/>
    </source>
</evidence>
<keyword evidence="5 6" id="KW-0456">Lyase</keyword>
<dbReference type="Gene3D" id="3.90.1150.10">
    <property type="entry name" value="Aspartate Aminotransferase, domain 1"/>
    <property type="match status" value="1"/>
</dbReference>
<name>A0ABW5LB97_9FLAO</name>
<dbReference type="PROSITE" id="PS00392">
    <property type="entry name" value="DDC_GAD_HDC_YDC"/>
    <property type="match status" value="1"/>
</dbReference>
<dbReference type="InterPro" id="IPR010977">
    <property type="entry name" value="Aromatic_deC"/>
</dbReference>
<dbReference type="PRINTS" id="PR00800">
    <property type="entry name" value="YHDCRBOXLASE"/>
</dbReference>